<sequence length="107" mass="12183">MRYLTYQKAFLTEYINNGGFATRAFKVVVDCGDTLPENTLRARASDLLQHPKTQKALKARLTRKIDNGSRVPMRLLQQAGLVDYAVKTWGIADAYALYQKKQCENIE</sequence>
<dbReference type="RefSeq" id="WP_140520611.1">
    <property type="nucleotide sequence ID" value="NZ_JACBKC010000067.1"/>
</dbReference>
<comment type="caution">
    <text evidence="1">The sequence shown here is derived from an EMBL/GenBank/DDBJ whole genome shotgun (WGS) entry which is preliminary data.</text>
</comment>
<reference evidence="1 2" key="1">
    <citation type="submission" date="2019-01" db="EMBL/GenBank/DDBJ databases">
        <title>Comparative genomic analysis identifies haemin-independent Haemophilus haemolyticus: a formal re-classification of Haemophilus intermedius.</title>
        <authorList>
            <person name="Harris T.M."/>
            <person name="Price E.P."/>
            <person name="Sarovich D.S."/>
            <person name="Norskov-Lauritsen N."/>
            <person name="Beissbarth J."/>
            <person name="Chang A.B."/>
            <person name="Smith-Vaughan H.C."/>
        </authorList>
    </citation>
    <scope>NUCLEOTIDE SEQUENCE [LARGE SCALE GENOMIC DNA]</scope>
    <source>
        <strain evidence="1 2">PN24</strain>
    </source>
</reference>
<accession>A0A502J8V4</accession>
<dbReference type="AlphaFoldDB" id="A0A502J8V4"/>
<name>A0A502J8V4_HAEHA</name>
<evidence type="ECO:0000313" key="2">
    <source>
        <dbReference type="Proteomes" id="UP000317926"/>
    </source>
</evidence>
<protein>
    <submittedName>
        <fullName evidence="1">Uncharacterized protein</fullName>
    </submittedName>
</protein>
<dbReference type="EMBL" id="SDPK01000067">
    <property type="protein sequence ID" value="TPG94202.1"/>
    <property type="molecule type" value="Genomic_DNA"/>
</dbReference>
<organism evidence="1 2">
    <name type="scientific">Haemophilus haemolyticus</name>
    <dbReference type="NCBI Taxonomy" id="726"/>
    <lineage>
        <taxon>Bacteria</taxon>
        <taxon>Pseudomonadati</taxon>
        <taxon>Pseudomonadota</taxon>
        <taxon>Gammaproteobacteria</taxon>
        <taxon>Pasteurellales</taxon>
        <taxon>Pasteurellaceae</taxon>
        <taxon>Haemophilus</taxon>
    </lineage>
</organism>
<proteinExistence type="predicted"/>
<dbReference type="Proteomes" id="UP000317926">
    <property type="component" value="Unassembled WGS sequence"/>
</dbReference>
<gene>
    <name evidence="1" type="ORF">EUX55_09555</name>
</gene>
<evidence type="ECO:0000313" key="1">
    <source>
        <dbReference type="EMBL" id="TPG94202.1"/>
    </source>
</evidence>